<dbReference type="Pfam" id="PF01123">
    <property type="entry name" value="Stap_Strp_toxin"/>
    <property type="match status" value="1"/>
</dbReference>
<protein>
    <submittedName>
        <fullName evidence="4">Exotoxin M</fullName>
    </submittedName>
</protein>
<dbReference type="InterPro" id="IPR006173">
    <property type="entry name" value="Staph_tox_OB"/>
</dbReference>
<dbReference type="Gene3D" id="2.40.50.110">
    <property type="match status" value="1"/>
</dbReference>
<dbReference type="Proteomes" id="UP000254797">
    <property type="component" value="Unassembled WGS sequence"/>
</dbReference>
<dbReference type="Gene3D" id="3.10.20.120">
    <property type="match status" value="1"/>
</dbReference>
<dbReference type="SUPFAM" id="SSF54334">
    <property type="entry name" value="Superantigen toxins, C-terminal domain"/>
    <property type="match status" value="1"/>
</dbReference>
<dbReference type="AlphaFoldDB" id="A0A380JWF9"/>
<comment type="similarity">
    <text evidence="1">Belongs to the staphylococcal/streptococcal toxin family.</text>
</comment>
<organism evidence="4 5">
    <name type="scientific">Streptococcus dysgalactiae subsp. dysgalactiae</name>
    <dbReference type="NCBI Taxonomy" id="99822"/>
    <lineage>
        <taxon>Bacteria</taxon>
        <taxon>Bacillati</taxon>
        <taxon>Bacillota</taxon>
        <taxon>Bacilli</taxon>
        <taxon>Lactobacillales</taxon>
        <taxon>Streptococcaceae</taxon>
        <taxon>Streptococcus</taxon>
    </lineage>
</organism>
<name>A0A380JWF9_STRDY</name>
<evidence type="ECO:0000256" key="1">
    <source>
        <dbReference type="ARBA" id="ARBA00008401"/>
    </source>
</evidence>
<gene>
    <name evidence="4" type="primary">seeM</name>
    <name evidence="4" type="ORF">NCTC4670_01608</name>
</gene>
<feature type="domain" description="Staphylococcal/Streptococcal toxin beta-grasp" evidence="3">
    <location>
        <begin position="157"/>
        <end position="256"/>
    </location>
</feature>
<evidence type="ECO:0000313" key="5">
    <source>
        <dbReference type="Proteomes" id="UP000254797"/>
    </source>
</evidence>
<dbReference type="Pfam" id="PF02876">
    <property type="entry name" value="Stap_Strp_tox_C"/>
    <property type="match status" value="1"/>
</dbReference>
<reference evidence="4 5" key="1">
    <citation type="submission" date="2018-06" db="EMBL/GenBank/DDBJ databases">
        <authorList>
            <consortium name="Pathogen Informatics"/>
            <person name="Doyle S."/>
        </authorList>
    </citation>
    <scope>NUCLEOTIDE SEQUENCE [LARGE SCALE GENOMIC DNA]</scope>
    <source>
        <strain evidence="4 5">NCTC4670</strain>
    </source>
</reference>
<proteinExistence type="inferred from homology"/>
<dbReference type="RefSeq" id="WP_115246435.1">
    <property type="nucleotide sequence ID" value="NZ_UHFG01000004.1"/>
</dbReference>
<dbReference type="GO" id="GO:0090729">
    <property type="term" value="F:toxin activity"/>
    <property type="evidence" value="ECO:0007669"/>
    <property type="project" value="InterPro"/>
</dbReference>
<evidence type="ECO:0000259" key="2">
    <source>
        <dbReference type="Pfam" id="PF01123"/>
    </source>
</evidence>
<evidence type="ECO:0000259" key="3">
    <source>
        <dbReference type="Pfam" id="PF02876"/>
    </source>
</evidence>
<dbReference type="InterPro" id="IPR016091">
    <property type="entry name" value="SuperAg_toxin_C"/>
</dbReference>
<dbReference type="EMBL" id="UHFG01000004">
    <property type="protein sequence ID" value="SUN50731.1"/>
    <property type="molecule type" value="Genomic_DNA"/>
</dbReference>
<dbReference type="InterPro" id="IPR006123">
    <property type="entry name" value="Toxin_b-grasp_Staph/Strep"/>
</dbReference>
<evidence type="ECO:0000313" key="4">
    <source>
        <dbReference type="EMBL" id="SUN50731.1"/>
    </source>
</evidence>
<feature type="domain" description="Staphylococcal/Streptococcal toxin OB-fold" evidence="2">
    <location>
        <begin position="59"/>
        <end position="148"/>
    </location>
</feature>
<accession>A0A380JWF9</accession>
<dbReference type="GO" id="GO:0005576">
    <property type="term" value="C:extracellular region"/>
    <property type="evidence" value="ECO:0007669"/>
    <property type="project" value="InterPro"/>
</dbReference>
<sequence length="262" mass="30247">MRVFLRQNCRLVNMSTTFFIVVLSLVVFSVRMVSAEGIINIKDIYSPRWNVDETLSPTTLREIYNRDTIKKENKPVTGKRGTQVIIDAQHKTKVWEFDDYNFIISSNLHPSVEGKFNVGDNVDVFGLALSAEVVSKDQIHAINGGLVKVNERKGTGKTIYMNVFIDGHKKYETSKYKITFEKSPVTFQEVDVRLRKSFMLNDEIKLYQYGSKVLSGNWEFHGSGENEEGADLFKYPDYRYNNLIDIDKKSHIDVYLFTNKEN</sequence>